<comment type="caution">
    <text evidence="1">The sequence shown here is derived from an EMBL/GenBank/DDBJ whole genome shotgun (WGS) entry which is preliminary data.</text>
</comment>
<evidence type="ECO:0000313" key="2">
    <source>
        <dbReference type="Proteomes" id="UP000887159"/>
    </source>
</evidence>
<accession>A0A8X7BBU3</accession>
<keyword evidence="2" id="KW-1185">Reference proteome</keyword>
<organism evidence="1 2">
    <name type="scientific">Trichonephila clavipes</name>
    <name type="common">Golden silk orbweaver</name>
    <name type="synonym">Nephila clavipes</name>
    <dbReference type="NCBI Taxonomy" id="2585209"/>
    <lineage>
        <taxon>Eukaryota</taxon>
        <taxon>Metazoa</taxon>
        <taxon>Ecdysozoa</taxon>
        <taxon>Arthropoda</taxon>
        <taxon>Chelicerata</taxon>
        <taxon>Arachnida</taxon>
        <taxon>Araneae</taxon>
        <taxon>Araneomorphae</taxon>
        <taxon>Entelegynae</taxon>
        <taxon>Araneoidea</taxon>
        <taxon>Nephilidae</taxon>
        <taxon>Trichonephila</taxon>
    </lineage>
</organism>
<reference evidence="1" key="1">
    <citation type="submission" date="2020-08" db="EMBL/GenBank/DDBJ databases">
        <title>Multicomponent nature underlies the extraordinary mechanical properties of spider dragline silk.</title>
        <authorList>
            <person name="Kono N."/>
            <person name="Nakamura H."/>
            <person name="Mori M."/>
            <person name="Yoshida Y."/>
            <person name="Ohtoshi R."/>
            <person name="Malay A.D."/>
            <person name="Moran D.A.P."/>
            <person name="Tomita M."/>
            <person name="Numata K."/>
            <person name="Arakawa K."/>
        </authorList>
    </citation>
    <scope>NUCLEOTIDE SEQUENCE</scope>
</reference>
<proteinExistence type="predicted"/>
<gene>
    <name evidence="1" type="ORF">TNCV_2692451</name>
</gene>
<dbReference type="AlphaFoldDB" id="A0A8X7BBU3"/>
<protein>
    <submittedName>
        <fullName evidence="1">Uncharacterized protein</fullName>
    </submittedName>
</protein>
<dbReference type="EMBL" id="BMAU01021370">
    <property type="protein sequence ID" value="GFY25054.1"/>
    <property type="molecule type" value="Genomic_DNA"/>
</dbReference>
<evidence type="ECO:0000313" key="1">
    <source>
        <dbReference type="EMBL" id="GFY25054.1"/>
    </source>
</evidence>
<dbReference type="Proteomes" id="UP000887159">
    <property type="component" value="Unassembled WGS sequence"/>
</dbReference>
<name>A0A8X7BBU3_TRICX</name>
<sequence>MLKQIRARDHIYTVFPPDRVVNKDQSGLGSTWPPRIELASTLLRIETRSVAKSPRVAEQCDVNIQSINLRIGYLMASGFKPMPRLKQRSHEFMTMTTRGRKDLFDAEEENGFISGESKLYHITESERFQF</sequence>